<gene>
    <name evidence="3" type="ORF">ULVI_11120</name>
</gene>
<evidence type="ECO:0000259" key="2">
    <source>
        <dbReference type="Pfam" id="PF09335"/>
    </source>
</evidence>
<name>A0A167GY48_9FLAO</name>
<organism evidence="3 4">
    <name type="scientific">Cochleicola gelatinilyticus</name>
    <dbReference type="NCBI Taxonomy" id="1763537"/>
    <lineage>
        <taxon>Bacteria</taxon>
        <taxon>Pseudomonadati</taxon>
        <taxon>Bacteroidota</taxon>
        <taxon>Flavobacteriia</taxon>
        <taxon>Flavobacteriales</taxon>
        <taxon>Flavobacteriaceae</taxon>
        <taxon>Cochleicola</taxon>
    </lineage>
</organism>
<reference evidence="3 4" key="1">
    <citation type="submission" date="2016-02" db="EMBL/GenBank/DDBJ databases">
        <title>Ulvibacter sp. LPB0005, isolated from Thais luteostoma.</title>
        <authorList>
            <person name="Shin S.-K."/>
            <person name="Yi H."/>
        </authorList>
    </citation>
    <scope>NUCLEOTIDE SEQUENCE [LARGE SCALE GENOMIC DNA]</scope>
    <source>
        <strain evidence="3 4">LPB0005</strain>
    </source>
</reference>
<keyword evidence="1" id="KW-0812">Transmembrane</keyword>
<dbReference type="Pfam" id="PF09335">
    <property type="entry name" value="VTT_dom"/>
    <property type="match status" value="1"/>
</dbReference>
<dbReference type="OrthoDB" id="1118259at2"/>
<accession>A0A167GY48</accession>
<dbReference type="Proteomes" id="UP000077013">
    <property type="component" value="Unassembled WGS sequence"/>
</dbReference>
<evidence type="ECO:0000313" key="3">
    <source>
        <dbReference type="EMBL" id="OAB78028.1"/>
    </source>
</evidence>
<dbReference type="RefSeq" id="WP_068592814.1">
    <property type="nucleotide sequence ID" value="NZ_LRXL01000045.1"/>
</dbReference>
<feature type="transmembrane region" description="Helical" evidence="1">
    <location>
        <begin position="182"/>
        <end position="203"/>
    </location>
</feature>
<feature type="transmembrane region" description="Helical" evidence="1">
    <location>
        <begin position="150"/>
        <end position="170"/>
    </location>
</feature>
<dbReference type="EMBL" id="LRXL01000045">
    <property type="protein sequence ID" value="OAB78028.1"/>
    <property type="molecule type" value="Genomic_DNA"/>
</dbReference>
<dbReference type="STRING" id="1763537.ULVI_11120"/>
<dbReference type="AlphaFoldDB" id="A0A167GY48"/>
<feature type="transmembrane region" description="Helical" evidence="1">
    <location>
        <begin position="98"/>
        <end position="122"/>
    </location>
</feature>
<comment type="caution">
    <text evidence="3">The sequence shown here is derived from an EMBL/GenBank/DDBJ whole genome shotgun (WGS) entry which is preliminary data.</text>
</comment>
<keyword evidence="1" id="KW-0472">Membrane</keyword>
<keyword evidence="1" id="KW-1133">Transmembrane helix</keyword>
<evidence type="ECO:0000256" key="1">
    <source>
        <dbReference type="SAM" id="Phobius"/>
    </source>
</evidence>
<feature type="transmembrane region" description="Helical" evidence="1">
    <location>
        <begin position="36"/>
        <end position="54"/>
    </location>
</feature>
<feature type="domain" description="VTT" evidence="2">
    <location>
        <begin position="87"/>
        <end position="199"/>
    </location>
</feature>
<dbReference type="InterPro" id="IPR032816">
    <property type="entry name" value="VTT_dom"/>
</dbReference>
<sequence length="204" mass="23327">MRTKETSIKNRLKRIHQYYKYTGFYTFVGRSLKKSILPIAIFILALIAIDQFVIDFSDFFTHVTNNYAPISILTVFYVSESLLGLIPPEIFIAWSDKTVNPIVFLSLLALLSYLGGITSYFIGKTILKIPSVYNYMEGKMKKHLTNIRKWGGFLIIVGALLPIPFSMTSMAAGTINYPLKNYLLFGLLRFVRFYLYAIAIFSIV</sequence>
<keyword evidence="4" id="KW-1185">Reference proteome</keyword>
<evidence type="ECO:0000313" key="4">
    <source>
        <dbReference type="Proteomes" id="UP000077013"/>
    </source>
</evidence>
<protein>
    <submittedName>
        <fullName evidence="3">Short-chain dehydrogenase</fullName>
    </submittedName>
</protein>
<proteinExistence type="predicted"/>